<feature type="non-terminal residue" evidence="1">
    <location>
        <position position="34"/>
    </location>
</feature>
<reference evidence="1" key="1">
    <citation type="submission" date="2018-05" db="EMBL/GenBank/DDBJ databases">
        <authorList>
            <person name="Lanie J.A."/>
            <person name="Ng W.-L."/>
            <person name="Kazmierczak K.M."/>
            <person name="Andrzejewski T.M."/>
            <person name="Davidsen T.M."/>
            <person name="Wayne K.J."/>
            <person name="Tettelin H."/>
            <person name="Glass J.I."/>
            <person name="Rusch D."/>
            <person name="Podicherti R."/>
            <person name="Tsui H.-C.T."/>
            <person name="Winkler M.E."/>
        </authorList>
    </citation>
    <scope>NUCLEOTIDE SEQUENCE</scope>
</reference>
<organism evidence="1">
    <name type="scientific">marine metagenome</name>
    <dbReference type="NCBI Taxonomy" id="408172"/>
    <lineage>
        <taxon>unclassified sequences</taxon>
        <taxon>metagenomes</taxon>
        <taxon>ecological metagenomes</taxon>
    </lineage>
</organism>
<gene>
    <name evidence="1" type="ORF">METZ01_LOCUS515559</name>
</gene>
<evidence type="ECO:0000313" key="1">
    <source>
        <dbReference type="EMBL" id="SVE62705.1"/>
    </source>
</evidence>
<name>A0A383F2P9_9ZZZZ</name>
<protein>
    <submittedName>
        <fullName evidence="1">Uncharacterized protein</fullName>
    </submittedName>
</protein>
<dbReference type="EMBL" id="UINC01230538">
    <property type="protein sequence ID" value="SVE62705.1"/>
    <property type="molecule type" value="Genomic_DNA"/>
</dbReference>
<proteinExistence type="predicted"/>
<sequence length="34" mass="3689">MKYGTRVQPFSICIALVIEIGSNTFSSEVSARIA</sequence>
<dbReference type="AlphaFoldDB" id="A0A383F2P9"/>
<accession>A0A383F2P9</accession>